<reference evidence="1 2" key="1">
    <citation type="submission" date="2009-01" db="EMBL/GenBank/DDBJ databases">
        <authorList>
            <person name="Fulton L."/>
            <person name="Clifton S."/>
            <person name="Chinwalla A.T."/>
            <person name="Mitreva M."/>
            <person name="Sodergren E."/>
            <person name="Weinstock G."/>
            <person name="Clifton S."/>
            <person name="Dooling D.J."/>
            <person name="Fulton B."/>
            <person name="Minx P."/>
            <person name="Pepin K.H."/>
            <person name="Johnson M."/>
            <person name="Bhonagiri V."/>
            <person name="Nash W.E."/>
            <person name="Mardis E.R."/>
            <person name="Wilson R.K."/>
        </authorList>
    </citation>
    <scope>NUCLEOTIDE SEQUENCE [LARGE SCALE GENOMIC DNA]</scope>
    <source>
        <strain evidence="1 2">ATCC 33806</strain>
    </source>
</reference>
<dbReference type="Gene3D" id="2.30.320.10">
    <property type="entry name" value="YwqG-like"/>
    <property type="match status" value="1"/>
</dbReference>
<sequence>MVLVMTIMQPDITKIPAQYRDVLTRNARRVVALQLTGVPENMSAADAAEPTGSRVGGLAFVTDDYPEPRDSDGGCMIFLAQLNLAKLPPLEGYPTEGLLQFFIADDDLLGLEYNKLAGGSGSFVVRLIPASELGRGRLAEASQSEYTPVSGGYFTVDGVLYDQLPNSEDKDFGAVTGIDWYSEDPEIEAMFGSLYEFPQSVYGAGWATFTQEDPRDSDSKLELLFQLDWERDNGVEVMFGDAGVVNFFITREDLAQRNFHNAAYNWDCC</sequence>
<dbReference type="SUPFAM" id="SSF103032">
    <property type="entry name" value="Hypothetical protein YwqG"/>
    <property type="match status" value="1"/>
</dbReference>
<dbReference type="PANTHER" id="PTHR36436:SF6">
    <property type="entry name" value="SLL5081 PROTEIN"/>
    <property type="match status" value="1"/>
</dbReference>
<comment type="caution">
    <text evidence="1">The sequence shown here is derived from an EMBL/GenBank/DDBJ whole genome shotgun (WGS) entry which is preliminary data.</text>
</comment>
<accession>C0DZM4</accession>
<dbReference type="AlphaFoldDB" id="C0DZM4"/>
<evidence type="ECO:0000313" key="2">
    <source>
        <dbReference type="Proteomes" id="UP000006247"/>
    </source>
</evidence>
<evidence type="ECO:0008006" key="3">
    <source>
        <dbReference type="Google" id="ProtNLM"/>
    </source>
</evidence>
<evidence type="ECO:0000313" key="1">
    <source>
        <dbReference type="EMBL" id="EEG28341.1"/>
    </source>
</evidence>
<dbReference type="Pfam" id="PF09234">
    <property type="entry name" value="DUF1963"/>
    <property type="match status" value="1"/>
</dbReference>
<dbReference type="InterPro" id="IPR035948">
    <property type="entry name" value="YwqG-like_sf"/>
</dbReference>
<proteinExistence type="predicted"/>
<organism evidence="1 2">
    <name type="scientific">Corynebacterium matruchotii ATCC 33806</name>
    <dbReference type="NCBI Taxonomy" id="566549"/>
    <lineage>
        <taxon>Bacteria</taxon>
        <taxon>Bacillati</taxon>
        <taxon>Actinomycetota</taxon>
        <taxon>Actinomycetes</taxon>
        <taxon>Mycobacteriales</taxon>
        <taxon>Corynebacteriaceae</taxon>
        <taxon>Corynebacterium</taxon>
    </lineage>
</organism>
<dbReference type="EMBL" id="ACEB01000002">
    <property type="protein sequence ID" value="EEG28341.1"/>
    <property type="molecule type" value="Genomic_DNA"/>
</dbReference>
<dbReference type="HOGENOM" id="CLU_056726_0_0_11"/>
<gene>
    <name evidence="1" type="ORF">CORMATOL_00168</name>
</gene>
<dbReference type="Proteomes" id="UP000006247">
    <property type="component" value="Unassembled WGS sequence"/>
</dbReference>
<protein>
    <recommendedName>
        <fullName evidence="3">DUF1963 domain-containing protein</fullName>
    </recommendedName>
</protein>
<dbReference type="PANTHER" id="PTHR36436">
    <property type="entry name" value="SLL5081 PROTEIN"/>
    <property type="match status" value="1"/>
</dbReference>
<dbReference type="InterPro" id="IPR015315">
    <property type="entry name" value="DUF1963"/>
</dbReference>
<name>C0DZM4_9CORY</name>